<comment type="similarity">
    <text evidence="1 3">Belongs to the peptidase A1 family.</text>
</comment>
<evidence type="ECO:0000256" key="2">
    <source>
        <dbReference type="ARBA" id="ARBA00022750"/>
    </source>
</evidence>
<name>A0AAD4GDJ9_BOLED</name>
<gene>
    <name evidence="5" type="ORF">L210DRAFT_854074</name>
</gene>
<evidence type="ECO:0000256" key="3">
    <source>
        <dbReference type="RuleBase" id="RU000454"/>
    </source>
</evidence>
<proteinExistence type="inferred from homology"/>
<dbReference type="Gene3D" id="2.40.70.10">
    <property type="entry name" value="Acid Proteases"/>
    <property type="match status" value="2"/>
</dbReference>
<dbReference type="PANTHER" id="PTHR47966">
    <property type="entry name" value="BETA-SITE APP-CLEAVING ENZYME, ISOFORM A-RELATED"/>
    <property type="match status" value="1"/>
</dbReference>
<organism evidence="5 6">
    <name type="scientific">Boletus edulis BED1</name>
    <dbReference type="NCBI Taxonomy" id="1328754"/>
    <lineage>
        <taxon>Eukaryota</taxon>
        <taxon>Fungi</taxon>
        <taxon>Dikarya</taxon>
        <taxon>Basidiomycota</taxon>
        <taxon>Agaricomycotina</taxon>
        <taxon>Agaricomycetes</taxon>
        <taxon>Agaricomycetidae</taxon>
        <taxon>Boletales</taxon>
        <taxon>Boletineae</taxon>
        <taxon>Boletaceae</taxon>
        <taxon>Boletoideae</taxon>
        <taxon>Boletus</taxon>
    </lineage>
</organism>
<dbReference type="InterPro" id="IPR021109">
    <property type="entry name" value="Peptidase_aspartic_dom_sf"/>
</dbReference>
<dbReference type="PROSITE" id="PS00141">
    <property type="entry name" value="ASP_PROTEASE"/>
    <property type="match status" value="1"/>
</dbReference>
<accession>A0AAD4GDJ9</accession>
<dbReference type="Pfam" id="PF00026">
    <property type="entry name" value="Asp"/>
    <property type="match status" value="1"/>
</dbReference>
<dbReference type="AlphaFoldDB" id="A0AAD4GDJ9"/>
<sequence>MEVRLLDAYQPSTHHFLSNNLKYTGKVNVGGHDFTLIIDTGSSDLWVTGGQKLKLNSTTNTTVNLTYGIGSAYGNIAYAPVAFGGFQVDTQAFLSVSKAYDQEAEGILGLGLNGLSALERTTKNASAQSVMANLFAQRPSTPHMIGLALERSEDGEDTAGGYLSIGDYDPHYINVTYTPKNPITPTSASRWTIAMEAMTVNRKRYPLSSGVKGTKKGQAITLIDSGTSLAYIPNDAVDAIYGQFSGSVHVKTSDQDAWFVPCLGQVNLSFTFAGATYPINPMELTSPIRVVDHENQYTVCINAFRPALAGTQHELDFLLGDIFMRNVYSVFNFGNETLNDTNANTNANADVKGASIQLLSRTNQDQVYTDFQGHRKNVLKVWPPLFDLSKLHSDGTTDGDGRLEPPSED</sequence>
<dbReference type="PANTHER" id="PTHR47966:SF51">
    <property type="entry name" value="BETA-SITE APP-CLEAVING ENZYME, ISOFORM A-RELATED"/>
    <property type="match status" value="1"/>
</dbReference>
<reference evidence="5" key="2">
    <citation type="journal article" date="2020" name="Nat. Commun.">
        <title>Large-scale genome sequencing of mycorrhizal fungi provides insights into the early evolution of symbiotic traits.</title>
        <authorList>
            <person name="Miyauchi S."/>
            <person name="Kiss E."/>
            <person name="Kuo A."/>
            <person name="Drula E."/>
            <person name="Kohler A."/>
            <person name="Sanchez-Garcia M."/>
            <person name="Morin E."/>
            <person name="Andreopoulos B."/>
            <person name="Barry K.W."/>
            <person name="Bonito G."/>
            <person name="Buee M."/>
            <person name="Carver A."/>
            <person name="Chen C."/>
            <person name="Cichocki N."/>
            <person name="Clum A."/>
            <person name="Culley D."/>
            <person name="Crous P.W."/>
            <person name="Fauchery L."/>
            <person name="Girlanda M."/>
            <person name="Hayes R.D."/>
            <person name="Keri Z."/>
            <person name="LaButti K."/>
            <person name="Lipzen A."/>
            <person name="Lombard V."/>
            <person name="Magnuson J."/>
            <person name="Maillard F."/>
            <person name="Murat C."/>
            <person name="Nolan M."/>
            <person name="Ohm R.A."/>
            <person name="Pangilinan J."/>
            <person name="Pereira M.F."/>
            <person name="Perotto S."/>
            <person name="Peter M."/>
            <person name="Pfister S."/>
            <person name="Riley R."/>
            <person name="Sitrit Y."/>
            <person name="Stielow J.B."/>
            <person name="Szollosi G."/>
            <person name="Zifcakova L."/>
            <person name="Stursova M."/>
            <person name="Spatafora J.W."/>
            <person name="Tedersoo L."/>
            <person name="Vaario L.M."/>
            <person name="Yamada A."/>
            <person name="Yan M."/>
            <person name="Wang P."/>
            <person name="Xu J."/>
            <person name="Bruns T."/>
            <person name="Baldrian P."/>
            <person name="Vilgalys R."/>
            <person name="Dunand C."/>
            <person name="Henrissat B."/>
            <person name="Grigoriev I.V."/>
            <person name="Hibbett D."/>
            <person name="Nagy L.G."/>
            <person name="Martin F.M."/>
        </authorList>
    </citation>
    <scope>NUCLEOTIDE SEQUENCE</scope>
    <source>
        <strain evidence="5">BED1</strain>
    </source>
</reference>
<evidence type="ECO:0000313" key="6">
    <source>
        <dbReference type="Proteomes" id="UP001194468"/>
    </source>
</evidence>
<dbReference type="InterPro" id="IPR001461">
    <property type="entry name" value="Aspartic_peptidase_A1"/>
</dbReference>
<dbReference type="CDD" id="cd05471">
    <property type="entry name" value="pepsin_like"/>
    <property type="match status" value="1"/>
</dbReference>
<dbReference type="InterPro" id="IPR001969">
    <property type="entry name" value="Aspartic_peptidase_AS"/>
</dbReference>
<dbReference type="EMBL" id="WHUW01000017">
    <property type="protein sequence ID" value="KAF8437969.1"/>
    <property type="molecule type" value="Genomic_DNA"/>
</dbReference>
<dbReference type="Proteomes" id="UP001194468">
    <property type="component" value="Unassembled WGS sequence"/>
</dbReference>
<evidence type="ECO:0000256" key="1">
    <source>
        <dbReference type="ARBA" id="ARBA00007447"/>
    </source>
</evidence>
<dbReference type="SUPFAM" id="SSF50630">
    <property type="entry name" value="Acid proteases"/>
    <property type="match status" value="1"/>
</dbReference>
<keyword evidence="3" id="KW-0378">Hydrolase</keyword>
<protein>
    <submittedName>
        <fullName evidence="5">Aspartic peptidase domain-containing protein</fullName>
    </submittedName>
</protein>
<evidence type="ECO:0000259" key="4">
    <source>
        <dbReference type="PROSITE" id="PS51767"/>
    </source>
</evidence>
<keyword evidence="3" id="KW-0645">Protease</keyword>
<keyword evidence="2 3" id="KW-0064">Aspartyl protease</keyword>
<reference evidence="5" key="1">
    <citation type="submission" date="2019-10" db="EMBL/GenBank/DDBJ databases">
        <authorList>
            <consortium name="DOE Joint Genome Institute"/>
            <person name="Kuo A."/>
            <person name="Miyauchi S."/>
            <person name="Kiss E."/>
            <person name="Drula E."/>
            <person name="Kohler A."/>
            <person name="Sanchez-Garcia M."/>
            <person name="Andreopoulos B."/>
            <person name="Barry K.W."/>
            <person name="Bonito G."/>
            <person name="Buee M."/>
            <person name="Carver A."/>
            <person name="Chen C."/>
            <person name="Cichocki N."/>
            <person name="Clum A."/>
            <person name="Culley D."/>
            <person name="Crous P.W."/>
            <person name="Fauchery L."/>
            <person name="Girlanda M."/>
            <person name="Hayes R."/>
            <person name="Keri Z."/>
            <person name="LaButti K."/>
            <person name="Lipzen A."/>
            <person name="Lombard V."/>
            <person name="Magnuson J."/>
            <person name="Maillard F."/>
            <person name="Morin E."/>
            <person name="Murat C."/>
            <person name="Nolan M."/>
            <person name="Ohm R."/>
            <person name="Pangilinan J."/>
            <person name="Pereira M."/>
            <person name="Perotto S."/>
            <person name="Peter M."/>
            <person name="Riley R."/>
            <person name="Sitrit Y."/>
            <person name="Stielow B."/>
            <person name="Szollosi G."/>
            <person name="Zifcakova L."/>
            <person name="Stursova M."/>
            <person name="Spatafora J.W."/>
            <person name="Tedersoo L."/>
            <person name="Vaario L.-M."/>
            <person name="Yamada A."/>
            <person name="Yan M."/>
            <person name="Wang P."/>
            <person name="Xu J."/>
            <person name="Bruns T."/>
            <person name="Baldrian P."/>
            <person name="Vilgalys R."/>
            <person name="Henrissat B."/>
            <person name="Grigoriev I.V."/>
            <person name="Hibbett D."/>
            <person name="Nagy L.G."/>
            <person name="Martin F.M."/>
        </authorList>
    </citation>
    <scope>NUCLEOTIDE SEQUENCE</scope>
    <source>
        <strain evidence="5">BED1</strain>
    </source>
</reference>
<dbReference type="InterPro" id="IPR034164">
    <property type="entry name" value="Pepsin-like_dom"/>
</dbReference>
<dbReference type="GO" id="GO:0006508">
    <property type="term" value="P:proteolysis"/>
    <property type="evidence" value="ECO:0007669"/>
    <property type="project" value="UniProtKB-KW"/>
</dbReference>
<dbReference type="InterPro" id="IPR033121">
    <property type="entry name" value="PEPTIDASE_A1"/>
</dbReference>
<dbReference type="GO" id="GO:0004190">
    <property type="term" value="F:aspartic-type endopeptidase activity"/>
    <property type="evidence" value="ECO:0007669"/>
    <property type="project" value="UniProtKB-KW"/>
</dbReference>
<evidence type="ECO:0000313" key="5">
    <source>
        <dbReference type="EMBL" id="KAF8437969.1"/>
    </source>
</evidence>
<comment type="caution">
    <text evidence="5">The sequence shown here is derived from an EMBL/GenBank/DDBJ whole genome shotgun (WGS) entry which is preliminary data.</text>
</comment>
<dbReference type="PROSITE" id="PS51767">
    <property type="entry name" value="PEPTIDASE_A1"/>
    <property type="match status" value="1"/>
</dbReference>
<keyword evidence="6" id="KW-1185">Reference proteome</keyword>
<feature type="domain" description="Peptidase A1" evidence="4">
    <location>
        <begin position="23"/>
        <end position="341"/>
    </location>
</feature>
<dbReference type="PRINTS" id="PR00792">
    <property type="entry name" value="PEPSIN"/>
</dbReference>